<dbReference type="GeneID" id="85463003"/>
<dbReference type="Proteomes" id="UP001224890">
    <property type="component" value="Unassembled WGS sequence"/>
</dbReference>
<dbReference type="EMBL" id="JAHMHR010000071">
    <property type="protein sequence ID" value="KAK1658631.1"/>
    <property type="molecule type" value="Genomic_DNA"/>
</dbReference>
<reference evidence="2" key="1">
    <citation type="submission" date="2021-06" db="EMBL/GenBank/DDBJ databases">
        <title>Comparative genomics, transcriptomics and evolutionary studies reveal genomic signatures of adaptation to plant cell wall in hemibiotrophic fungi.</title>
        <authorList>
            <consortium name="DOE Joint Genome Institute"/>
            <person name="Baroncelli R."/>
            <person name="Diaz J.F."/>
            <person name="Benocci T."/>
            <person name="Peng M."/>
            <person name="Battaglia E."/>
            <person name="Haridas S."/>
            <person name="Andreopoulos W."/>
            <person name="Labutti K."/>
            <person name="Pangilinan J."/>
            <person name="Floch G.L."/>
            <person name="Makela M.R."/>
            <person name="Henrissat B."/>
            <person name="Grigoriev I.V."/>
            <person name="Crouch J.A."/>
            <person name="De Vries R.P."/>
            <person name="Sukno S.A."/>
            <person name="Thon M.R."/>
        </authorList>
    </citation>
    <scope>NUCLEOTIDE SEQUENCE</scope>
    <source>
        <strain evidence="2">CBS 193.32</strain>
    </source>
</reference>
<dbReference type="AlphaFoldDB" id="A0AAJ0ABP3"/>
<accession>A0AAJ0ABP3</accession>
<sequence>MIETGTASGAFRRASSRLLLSPRQGPPAPSSHAIDDDEHGFSVLDWDWSLSQHIAGPGHRRHKEHDPTREREGGLAAKILISFHDPNAAEGKAGDGTKNSAAFPAVSLRTCKRNLCCPMLAVHQKNLSLSSSDLRAEQDKARQRENMVQAHNYLDEAPRRVERQVTALRLNNWKMSDAKNKSAEAIDSVIISFMLKAVDPARGRLIAHPNPEVRECSGTIKVLPARSAEFARVASGMRGVCSWGALGQVGRFLGRRQVISHGHSYCPLNRVPASGM</sequence>
<name>A0AAJ0ABP3_9PEZI</name>
<keyword evidence="3" id="KW-1185">Reference proteome</keyword>
<dbReference type="RefSeq" id="XP_060423395.1">
    <property type="nucleotide sequence ID" value="XM_060578477.1"/>
</dbReference>
<proteinExistence type="predicted"/>
<comment type="caution">
    <text evidence="2">The sequence shown here is derived from an EMBL/GenBank/DDBJ whole genome shotgun (WGS) entry which is preliminary data.</text>
</comment>
<protein>
    <submittedName>
        <fullName evidence="2">Uncharacterized protein</fullName>
    </submittedName>
</protein>
<organism evidence="2 3">
    <name type="scientific">Colletotrichum godetiae</name>
    <dbReference type="NCBI Taxonomy" id="1209918"/>
    <lineage>
        <taxon>Eukaryota</taxon>
        <taxon>Fungi</taxon>
        <taxon>Dikarya</taxon>
        <taxon>Ascomycota</taxon>
        <taxon>Pezizomycotina</taxon>
        <taxon>Sordariomycetes</taxon>
        <taxon>Hypocreomycetidae</taxon>
        <taxon>Glomerellales</taxon>
        <taxon>Glomerellaceae</taxon>
        <taxon>Colletotrichum</taxon>
        <taxon>Colletotrichum acutatum species complex</taxon>
    </lineage>
</organism>
<evidence type="ECO:0000256" key="1">
    <source>
        <dbReference type="SAM" id="MobiDB-lite"/>
    </source>
</evidence>
<evidence type="ECO:0000313" key="2">
    <source>
        <dbReference type="EMBL" id="KAK1658631.1"/>
    </source>
</evidence>
<feature type="region of interest" description="Disordered" evidence="1">
    <location>
        <begin position="16"/>
        <end position="36"/>
    </location>
</feature>
<evidence type="ECO:0000313" key="3">
    <source>
        <dbReference type="Proteomes" id="UP001224890"/>
    </source>
</evidence>
<gene>
    <name evidence="2" type="ORF">BDP55DRAFT_720559</name>
</gene>